<comment type="caution">
    <text evidence="2">The sequence shown here is derived from an EMBL/GenBank/DDBJ whole genome shotgun (WGS) entry which is preliminary data.</text>
</comment>
<name>A0A9Q0RQ87_BLOTA</name>
<evidence type="ECO:0000256" key="1">
    <source>
        <dbReference type="SAM" id="MobiDB-lite"/>
    </source>
</evidence>
<keyword evidence="3" id="KW-1185">Reference proteome</keyword>
<organism evidence="2 3">
    <name type="scientific">Blomia tropicalis</name>
    <name type="common">Mite</name>
    <dbReference type="NCBI Taxonomy" id="40697"/>
    <lineage>
        <taxon>Eukaryota</taxon>
        <taxon>Metazoa</taxon>
        <taxon>Ecdysozoa</taxon>
        <taxon>Arthropoda</taxon>
        <taxon>Chelicerata</taxon>
        <taxon>Arachnida</taxon>
        <taxon>Acari</taxon>
        <taxon>Acariformes</taxon>
        <taxon>Sarcoptiformes</taxon>
        <taxon>Astigmata</taxon>
        <taxon>Glycyphagoidea</taxon>
        <taxon>Echimyopodidae</taxon>
        <taxon>Blomia</taxon>
    </lineage>
</organism>
<dbReference type="EMBL" id="JAPWDV010000001">
    <property type="protein sequence ID" value="KAJ6222355.1"/>
    <property type="molecule type" value="Genomic_DNA"/>
</dbReference>
<protein>
    <submittedName>
        <fullName evidence="2">Uncharacterized protein</fullName>
    </submittedName>
</protein>
<dbReference type="AlphaFoldDB" id="A0A9Q0RQ87"/>
<accession>A0A9Q0RQ87</accession>
<evidence type="ECO:0000313" key="2">
    <source>
        <dbReference type="EMBL" id="KAJ6222355.1"/>
    </source>
</evidence>
<feature type="region of interest" description="Disordered" evidence="1">
    <location>
        <begin position="1"/>
        <end position="32"/>
    </location>
</feature>
<reference evidence="2" key="1">
    <citation type="submission" date="2022-12" db="EMBL/GenBank/DDBJ databases">
        <title>Genome assemblies of Blomia tropicalis.</title>
        <authorList>
            <person name="Cui Y."/>
        </authorList>
    </citation>
    <scope>NUCLEOTIDE SEQUENCE</scope>
    <source>
        <tissue evidence="2">Adult mites</tissue>
    </source>
</reference>
<evidence type="ECO:0000313" key="3">
    <source>
        <dbReference type="Proteomes" id="UP001142055"/>
    </source>
</evidence>
<gene>
    <name evidence="2" type="ORF">RDWZM_000900</name>
</gene>
<proteinExistence type="predicted"/>
<sequence length="210" mass="23345">MDNPLNDKFNSIKRTSYEMGSEPGEKDPPKPNVFFSEPPMGNMNSMSMPMTTHFENMQPNYIGPNYLVNHGLINRNLQDDSMMSQGTNSMLSYGPGGNNLPGILPYYQGLFANLPGNKPSSSKPDDTINDMFKSNTHEMDEDDGGFFSNKHLKRHGNAGLAGKVIGELIGIKIRESIEGLGKSFSEYAKDFTSKNFVNLGQVFSRVLKYQ</sequence>
<dbReference type="Proteomes" id="UP001142055">
    <property type="component" value="Chromosome 1"/>
</dbReference>